<dbReference type="CDD" id="cd16655">
    <property type="entry name" value="RING-Ubox_WDSUB1-like"/>
    <property type="match status" value="1"/>
</dbReference>
<evidence type="ECO:0000256" key="4">
    <source>
        <dbReference type="ARBA" id="ARBA00022679"/>
    </source>
</evidence>
<protein>
    <recommendedName>
        <fullName evidence="3">RING-type E3 ubiquitin transferase</fullName>
        <ecNumber evidence="3">2.3.2.27</ecNumber>
    </recommendedName>
</protein>
<accession>A0A6G1EVN2</accession>
<dbReference type="AlphaFoldDB" id="A0A6G1EVN2"/>
<comment type="pathway">
    <text evidence="2">Protein modification; protein ubiquitination.</text>
</comment>
<dbReference type="PANTHER" id="PTHR45647">
    <property type="entry name" value="OS02G0152300 PROTEIN"/>
    <property type="match status" value="1"/>
</dbReference>
<dbReference type="InterPro" id="IPR014729">
    <property type="entry name" value="Rossmann-like_a/b/a_fold"/>
</dbReference>
<keyword evidence="4" id="KW-0808">Transferase</keyword>
<sequence length="463" mass="52535">MDQATRKAAAAAAKEVEKVFVALPAELKSGRSTLSWAIGHFRGSGAKLVVTHVHVPLQTIPVMGVQFHVSNVSPEQVSLFRRIEREKVNKLLDEYVHQCWKMKVKCEKLVIGKEDVVAGLLELIALHGITKLVIAAAADKHYSRKMDKPKSKTATEIMQRADPSCQIWFVCKEQLICTRDKKVEITPADTPLSQLFKIDTPLSPDIGQNILQPSPHEKQNDKKMELRFYDELNDARIAAENLMERALSESLRLQKADEEVISSLQRVKQFEELYLEEVKRRKELEGALARANRELTRLKQEMNIPRNHQSIISGDRQEAITDRFILRQRTVDMDSDLGTTGQVIKPQQEYLQLHLDHDNGVRQPETLLHQRNLTAFSPSSLIPSQFDTDSIPAHFICPISQEVMREPCIAADGFTYEAEAIINWFDEGHEVSPMTKQPLVHRELIPNFALRSLSLTDKANGFS</sequence>
<comment type="caution">
    <text evidence="8">The sequence shown here is derived from an EMBL/GenBank/DDBJ whole genome shotgun (WGS) entry which is preliminary data.</text>
</comment>
<dbReference type="SUPFAM" id="SSF57850">
    <property type="entry name" value="RING/U-box"/>
    <property type="match status" value="1"/>
</dbReference>
<reference evidence="8 9" key="1">
    <citation type="submission" date="2019-11" db="EMBL/GenBank/DDBJ databases">
        <title>Whole genome sequence of Oryza granulata.</title>
        <authorList>
            <person name="Li W."/>
        </authorList>
    </citation>
    <scope>NUCLEOTIDE SEQUENCE [LARGE SCALE GENOMIC DNA]</scope>
    <source>
        <strain evidence="9">cv. Menghai</strain>
        <tissue evidence="8">Leaf</tissue>
    </source>
</reference>
<gene>
    <name evidence="8" type="ORF">E2562_006053</name>
</gene>
<keyword evidence="6" id="KW-0175">Coiled coil</keyword>
<dbReference type="OrthoDB" id="10064100at2759"/>
<evidence type="ECO:0000256" key="2">
    <source>
        <dbReference type="ARBA" id="ARBA00004906"/>
    </source>
</evidence>
<dbReference type="SUPFAM" id="SSF52402">
    <property type="entry name" value="Adenine nucleotide alpha hydrolases-like"/>
    <property type="match status" value="1"/>
</dbReference>
<feature type="domain" description="U-box" evidence="7">
    <location>
        <begin position="390"/>
        <end position="463"/>
    </location>
</feature>
<dbReference type="InterPro" id="IPR003613">
    <property type="entry name" value="Ubox_domain"/>
</dbReference>
<dbReference type="PANTHER" id="PTHR45647:SF3">
    <property type="entry name" value="OS10G0552400 PROTEIN"/>
    <property type="match status" value="1"/>
</dbReference>
<dbReference type="InterPro" id="IPR013083">
    <property type="entry name" value="Znf_RING/FYVE/PHD"/>
</dbReference>
<comment type="catalytic activity">
    <reaction evidence="1">
        <text>S-ubiquitinyl-[E2 ubiquitin-conjugating enzyme]-L-cysteine + [acceptor protein]-L-lysine = [E2 ubiquitin-conjugating enzyme]-L-cysteine + N(6)-ubiquitinyl-[acceptor protein]-L-lysine.</text>
        <dbReference type="EC" id="2.3.2.27"/>
    </reaction>
</comment>
<dbReference type="UniPathway" id="UPA00143"/>
<evidence type="ECO:0000256" key="6">
    <source>
        <dbReference type="SAM" id="Coils"/>
    </source>
</evidence>
<organism evidence="8 9">
    <name type="scientific">Oryza meyeriana var. granulata</name>
    <dbReference type="NCBI Taxonomy" id="110450"/>
    <lineage>
        <taxon>Eukaryota</taxon>
        <taxon>Viridiplantae</taxon>
        <taxon>Streptophyta</taxon>
        <taxon>Embryophyta</taxon>
        <taxon>Tracheophyta</taxon>
        <taxon>Spermatophyta</taxon>
        <taxon>Magnoliopsida</taxon>
        <taxon>Liliopsida</taxon>
        <taxon>Poales</taxon>
        <taxon>Poaceae</taxon>
        <taxon>BOP clade</taxon>
        <taxon>Oryzoideae</taxon>
        <taxon>Oryzeae</taxon>
        <taxon>Oryzinae</taxon>
        <taxon>Oryza</taxon>
        <taxon>Oryza meyeriana</taxon>
    </lineage>
</organism>
<dbReference type="Proteomes" id="UP000479710">
    <property type="component" value="Unassembled WGS sequence"/>
</dbReference>
<evidence type="ECO:0000259" key="7">
    <source>
        <dbReference type="PROSITE" id="PS51698"/>
    </source>
</evidence>
<evidence type="ECO:0000256" key="3">
    <source>
        <dbReference type="ARBA" id="ARBA00012483"/>
    </source>
</evidence>
<dbReference type="EMBL" id="SPHZ02000002">
    <property type="protein sequence ID" value="KAF0928612.1"/>
    <property type="molecule type" value="Genomic_DNA"/>
</dbReference>
<name>A0A6G1EVN2_9ORYZ</name>
<keyword evidence="5" id="KW-0833">Ubl conjugation pathway</keyword>
<dbReference type="Gene3D" id="3.40.50.620">
    <property type="entry name" value="HUPs"/>
    <property type="match status" value="1"/>
</dbReference>
<dbReference type="CDD" id="cd01989">
    <property type="entry name" value="USP_STK_Ubox_N"/>
    <property type="match status" value="1"/>
</dbReference>
<evidence type="ECO:0000256" key="5">
    <source>
        <dbReference type="ARBA" id="ARBA00022786"/>
    </source>
</evidence>
<evidence type="ECO:0000256" key="1">
    <source>
        <dbReference type="ARBA" id="ARBA00000900"/>
    </source>
</evidence>
<dbReference type="GO" id="GO:0016567">
    <property type="term" value="P:protein ubiquitination"/>
    <property type="evidence" value="ECO:0007669"/>
    <property type="project" value="UniProtKB-UniPathway"/>
</dbReference>
<dbReference type="Gene3D" id="3.30.40.10">
    <property type="entry name" value="Zinc/RING finger domain, C3HC4 (zinc finger)"/>
    <property type="match status" value="1"/>
</dbReference>
<evidence type="ECO:0000313" key="8">
    <source>
        <dbReference type="EMBL" id="KAF0928612.1"/>
    </source>
</evidence>
<dbReference type="Pfam" id="PF04564">
    <property type="entry name" value="U-box"/>
    <property type="match status" value="1"/>
</dbReference>
<dbReference type="EC" id="2.3.2.27" evidence="3"/>
<keyword evidence="9" id="KW-1185">Reference proteome</keyword>
<evidence type="ECO:0000313" key="9">
    <source>
        <dbReference type="Proteomes" id="UP000479710"/>
    </source>
</evidence>
<dbReference type="InterPro" id="IPR051348">
    <property type="entry name" value="U-box_ubiquitin_ligases"/>
</dbReference>
<dbReference type="SMART" id="SM00504">
    <property type="entry name" value="Ubox"/>
    <property type="match status" value="1"/>
</dbReference>
<proteinExistence type="predicted"/>
<feature type="coiled-coil region" evidence="6">
    <location>
        <begin position="229"/>
        <end position="301"/>
    </location>
</feature>
<dbReference type="GO" id="GO:0061630">
    <property type="term" value="F:ubiquitin protein ligase activity"/>
    <property type="evidence" value="ECO:0007669"/>
    <property type="project" value="UniProtKB-EC"/>
</dbReference>
<dbReference type="PROSITE" id="PS51698">
    <property type="entry name" value="U_BOX"/>
    <property type="match status" value="1"/>
</dbReference>